<keyword evidence="3" id="KW-1185">Reference proteome</keyword>
<dbReference type="Proteomes" id="UP001241472">
    <property type="component" value="Unassembled WGS sequence"/>
</dbReference>
<name>A0ABT9PX65_9HYPH</name>
<protein>
    <submittedName>
        <fullName evidence="2">VIT1/CCC1 family predicted Fe2+/Mn2+ transporter</fullName>
    </submittedName>
</protein>
<evidence type="ECO:0000313" key="2">
    <source>
        <dbReference type="EMBL" id="MDP9839057.1"/>
    </source>
</evidence>
<reference evidence="2 3" key="1">
    <citation type="submission" date="2023-07" db="EMBL/GenBank/DDBJ databases">
        <title>Sorghum-associated microbial communities from plants grown in Nebraska, USA.</title>
        <authorList>
            <person name="Schachtman D."/>
        </authorList>
    </citation>
    <scope>NUCLEOTIDE SEQUENCE [LARGE SCALE GENOMIC DNA]</scope>
    <source>
        <strain evidence="2 3">DS1307</strain>
    </source>
</reference>
<sequence>MDDRSKLVNNERLKLLATFVNGMGLATFAIGGLGPLISSIYGPHGLTRPVAILSAVCFLAAFVLHYAASLFLRRLVP</sequence>
<keyword evidence="1" id="KW-0472">Membrane</keyword>
<keyword evidence="1" id="KW-0812">Transmembrane</keyword>
<organism evidence="2 3">
    <name type="scientific">Neorhizobium huautlense</name>
    <dbReference type="NCBI Taxonomy" id="67774"/>
    <lineage>
        <taxon>Bacteria</taxon>
        <taxon>Pseudomonadati</taxon>
        <taxon>Pseudomonadota</taxon>
        <taxon>Alphaproteobacteria</taxon>
        <taxon>Hyphomicrobiales</taxon>
        <taxon>Rhizobiaceae</taxon>
        <taxon>Rhizobium/Agrobacterium group</taxon>
        <taxon>Neorhizobium</taxon>
    </lineage>
</organism>
<feature type="transmembrane region" description="Helical" evidence="1">
    <location>
        <begin position="15"/>
        <end position="38"/>
    </location>
</feature>
<comment type="caution">
    <text evidence="2">The sequence shown here is derived from an EMBL/GenBank/DDBJ whole genome shotgun (WGS) entry which is preliminary data.</text>
</comment>
<evidence type="ECO:0000313" key="3">
    <source>
        <dbReference type="Proteomes" id="UP001241472"/>
    </source>
</evidence>
<proteinExistence type="predicted"/>
<dbReference type="EMBL" id="JAUSRF010000013">
    <property type="protein sequence ID" value="MDP9839057.1"/>
    <property type="molecule type" value="Genomic_DNA"/>
</dbReference>
<keyword evidence="1" id="KW-1133">Transmembrane helix</keyword>
<feature type="transmembrane region" description="Helical" evidence="1">
    <location>
        <begin position="50"/>
        <end position="72"/>
    </location>
</feature>
<evidence type="ECO:0000256" key="1">
    <source>
        <dbReference type="SAM" id="Phobius"/>
    </source>
</evidence>
<accession>A0ABT9PX65</accession>
<gene>
    <name evidence="2" type="ORF">J2T09_003832</name>
</gene>